<keyword evidence="3" id="KW-1185">Reference proteome</keyword>
<dbReference type="KEGG" id="rad:CO657_13605"/>
<name>A0AAE5WP39_9HYPH</name>
<dbReference type="EMBL" id="CP034998">
    <property type="protein sequence ID" value="QAS79038.1"/>
    <property type="molecule type" value="Genomic_DNA"/>
</dbReference>
<proteinExistence type="predicted"/>
<dbReference type="SUPFAM" id="SSF46955">
    <property type="entry name" value="Putative DNA-binding domain"/>
    <property type="match status" value="1"/>
</dbReference>
<evidence type="ECO:0000313" key="2">
    <source>
        <dbReference type="EMBL" id="QAS79038.1"/>
    </source>
</evidence>
<reference evidence="2 3" key="1">
    <citation type="submission" date="2019-01" db="EMBL/GenBank/DDBJ databases">
        <title>Genomic insights into the origins and evolution of symbiotic genes in the Phaseolus vulgaris microsymbionts.</title>
        <authorList>
            <person name="Tong W."/>
        </authorList>
    </citation>
    <scope>NUCLEOTIDE SEQUENCE [LARGE SCALE GENOMIC DNA]</scope>
    <source>
        <strain evidence="2 3">FH23</strain>
    </source>
</reference>
<evidence type="ECO:0000313" key="3">
    <source>
        <dbReference type="Proteomes" id="UP000220927"/>
    </source>
</evidence>
<organism evidence="2 3">
    <name type="scientific">Rhizobium acidisoli</name>
    <dbReference type="NCBI Taxonomy" id="1538158"/>
    <lineage>
        <taxon>Bacteria</taxon>
        <taxon>Pseudomonadati</taxon>
        <taxon>Pseudomonadota</taxon>
        <taxon>Alphaproteobacteria</taxon>
        <taxon>Hyphomicrobiales</taxon>
        <taxon>Rhizobiaceae</taxon>
        <taxon>Rhizobium/Agrobacterium group</taxon>
        <taxon>Rhizobium</taxon>
    </lineage>
</organism>
<dbReference type="AlphaFoldDB" id="A0AAE5WP39"/>
<protein>
    <submittedName>
        <fullName evidence="2">DNA-binding protein</fullName>
    </submittedName>
</protein>
<gene>
    <name evidence="2" type="ORF">CO657_13605</name>
</gene>
<sequence>MPAMGSPYLDSQEVCERYRISERTLHRWARNKSLEFPQPFRINRRFYFKLGELDAWDAKQGAPAEAPETAKGMPIVSEVIRTYGDFVKAMTARRAELNMTAIELDARSGMQEGYSNKLEHWQKSVHGRGMGADTFPLWLGGLRVGIILVDLPRRPYVKRKARRVDDAAAA</sequence>
<dbReference type="Pfam" id="PF12728">
    <property type="entry name" value="HTH_17"/>
    <property type="match status" value="1"/>
</dbReference>
<dbReference type="InterPro" id="IPR009061">
    <property type="entry name" value="DNA-bd_dom_put_sf"/>
</dbReference>
<keyword evidence="2" id="KW-0238">DNA-binding</keyword>
<dbReference type="InterPro" id="IPR041657">
    <property type="entry name" value="HTH_17"/>
</dbReference>
<feature type="domain" description="Helix-turn-helix" evidence="1">
    <location>
        <begin position="8"/>
        <end position="56"/>
    </location>
</feature>
<dbReference type="Proteomes" id="UP000220927">
    <property type="component" value="Chromosome"/>
</dbReference>
<evidence type="ECO:0000259" key="1">
    <source>
        <dbReference type="Pfam" id="PF12728"/>
    </source>
</evidence>
<accession>A0AAE5WP39</accession>
<dbReference type="RefSeq" id="WP_063856432.1">
    <property type="nucleotide sequence ID" value="NZ_CP034998.1"/>
</dbReference>
<dbReference type="GO" id="GO:0003677">
    <property type="term" value="F:DNA binding"/>
    <property type="evidence" value="ECO:0007669"/>
    <property type="project" value="UniProtKB-KW"/>
</dbReference>